<sequence>MAIMISAPWRGPRHWSWAVVALGIPASATPADWTISPSVRVGESYSDNVRLSPQSEARSAWITELAPGIAVAATGPRLTLQLDYTLQERRSTAEAARRTQSLDAGGHAELLPEWLYLDARTAISQQNISAFGPQITDPGQDSTNAVSTRTVSVTPMLRHYFRGLATAELRYAYERVRADSLYDVDSRDLRLSLSGDDGGRGWQWQASADHRSTRDVASVPVTNNDAAATLRVPVDPMLTVFGTVGYERADYQALDTAPRGRHWSAGAAWQPSDRTSASASVGRRFFGQTHSLALQHRMHTVVWTLNYDEDISTTSAQFQRLQPDVVGNFLYQLWAVRIPDPQMRLQVVNAFLRLSQLLGPYAGNVNYFSHQYFLQKQWSGAAVYSGPRSTLALALNTSRRTTQTNSAIDSPLLPPGQLALDQYTRQRTVQAGWSWRMSSRDSLGAAASRSVADALDTGRTDRNDSVNLNLTRQLQPKLTATLDVRHTRHRSNAGGDYRENAVSAAMILLF</sequence>
<proteinExistence type="predicted"/>
<evidence type="ECO:0000313" key="2">
    <source>
        <dbReference type="Proteomes" id="UP000573499"/>
    </source>
</evidence>
<reference evidence="1 2" key="1">
    <citation type="submission" date="2020-07" db="EMBL/GenBank/DDBJ databases">
        <title>Novel species isolated from subtropical streams in China.</title>
        <authorList>
            <person name="Lu H."/>
        </authorList>
    </citation>
    <scope>NUCLEOTIDE SEQUENCE [LARGE SCALE GENOMIC DNA]</scope>
    <source>
        <strain evidence="1 2">LX47W</strain>
    </source>
</reference>
<organism evidence="1 2">
    <name type="scientific">Rugamonas apoptosis</name>
    <dbReference type="NCBI Taxonomy" id="2758570"/>
    <lineage>
        <taxon>Bacteria</taxon>
        <taxon>Pseudomonadati</taxon>
        <taxon>Pseudomonadota</taxon>
        <taxon>Betaproteobacteria</taxon>
        <taxon>Burkholderiales</taxon>
        <taxon>Oxalobacteraceae</taxon>
        <taxon>Telluria group</taxon>
        <taxon>Rugamonas</taxon>
    </lineage>
</organism>
<keyword evidence="2" id="KW-1185">Reference proteome</keyword>
<dbReference type="RefSeq" id="WP_182153128.1">
    <property type="nucleotide sequence ID" value="NZ_JACEZU010000004.1"/>
</dbReference>
<dbReference type="SUPFAM" id="SSF56935">
    <property type="entry name" value="Porins"/>
    <property type="match status" value="2"/>
</dbReference>
<dbReference type="Proteomes" id="UP000573499">
    <property type="component" value="Unassembled WGS sequence"/>
</dbReference>
<accession>A0A7W2F8T7</accession>
<dbReference type="AlphaFoldDB" id="A0A7W2F8T7"/>
<dbReference type="EMBL" id="JACEZU010000004">
    <property type="protein sequence ID" value="MBA5687268.1"/>
    <property type="molecule type" value="Genomic_DNA"/>
</dbReference>
<gene>
    <name evidence="1" type="ORF">H3H39_09455</name>
</gene>
<name>A0A7W2F8T7_9BURK</name>
<protein>
    <submittedName>
        <fullName evidence="1">TIGR03016 family PEP-CTERM system-associated outer membrane protein</fullName>
    </submittedName>
</protein>
<comment type="caution">
    <text evidence="1">The sequence shown here is derived from an EMBL/GenBank/DDBJ whole genome shotgun (WGS) entry which is preliminary data.</text>
</comment>
<dbReference type="InterPro" id="IPR017467">
    <property type="entry name" value="CHP03016_PEP-CTERM"/>
</dbReference>
<evidence type="ECO:0000313" key="1">
    <source>
        <dbReference type="EMBL" id="MBA5687268.1"/>
    </source>
</evidence>
<dbReference type="NCBIfam" id="TIGR03016">
    <property type="entry name" value="pepcterm_hypo_1"/>
    <property type="match status" value="1"/>
</dbReference>